<keyword evidence="2" id="KW-1185">Reference proteome</keyword>
<dbReference type="EMBL" id="BPLQ01012030">
    <property type="protein sequence ID" value="GIY62067.1"/>
    <property type="molecule type" value="Genomic_DNA"/>
</dbReference>
<dbReference type="AlphaFoldDB" id="A0AAV4UW51"/>
<evidence type="ECO:0000313" key="2">
    <source>
        <dbReference type="Proteomes" id="UP001054837"/>
    </source>
</evidence>
<name>A0AAV4UW51_9ARAC</name>
<protein>
    <submittedName>
        <fullName evidence="1">Uncharacterized protein</fullName>
    </submittedName>
</protein>
<accession>A0AAV4UW51</accession>
<organism evidence="1 2">
    <name type="scientific">Caerostris darwini</name>
    <dbReference type="NCBI Taxonomy" id="1538125"/>
    <lineage>
        <taxon>Eukaryota</taxon>
        <taxon>Metazoa</taxon>
        <taxon>Ecdysozoa</taxon>
        <taxon>Arthropoda</taxon>
        <taxon>Chelicerata</taxon>
        <taxon>Arachnida</taxon>
        <taxon>Araneae</taxon>
        <taxon>Araneomorphae</taxon>
        <taxon>Entelegynae</taxon>
        <taxon>Araneoidea</taxon>
        <taxon>Araneidae</taxon>
        <taxon>Caerostris</taxon>
    </lineage>
</organism>
<evidence type="ECO:0000313" key="1">
    <source>
        <dbReference type="EMBL" id="GIY62067.1"/>
    </source>
</evidence>
<reference evidence="1 2" key="1">
    <citation type="submission" date="2021-06" db="EMBL/GenBank/DDBJ databases">
        <title>Caerostris darwini draft genome.</title>
        <authorList>
            <person name="Kono N."/>
            <person name="Arakawa K."/>
        </authorList>
    </citation>
    <scope>NUCLEOTIDE SEQUENCE [LARGE SCALE GENOMIC DNA]</scope>
</reference>
<gene>
    <name evidence="1" type="ORF">CDAR_248351</name>
</gene>
<proteinExistence type="predicted"/>
<dbReference type="Proteomes" id="UP001054837">
    <property type="component" value="Unassembled WGS sequence"/>
</dbReference>
<sequence>MAKWKPYGLIVALLAGRGNNGKCQNVLSNLLRALFILLFNIFSTYPCAKESNSAYSGGSQPNGKMETLWTYDNFIGNLMDLWSPYWKPYDNLIVAKWKIYGLVATL</sequence>
<comment type="caution">
    <text evidence="1">The sequence shown here is derived from an EMBL/GenBank/DDBJ whole genome shotgun (WGS) entry which is preliminary data.</text>
</comment>